<feature type="domain" description="Ig-like" evidence="3">
    <location>
        <begin position="123"/>
        <end position="225"/>
    </location>
</feature>
<dbReference type="AlphaFoldDB" id="A0A8C5QPK4"/>
<dbReference type="PROSITE" id="PS00290">
    <property type="entry name" value="IG_MHC"/>
    <property type="match status" value="1"/>
</dbReference>
<dbReference type="Ensembl" id="ENSLLET00000042287.1">
    <property type="protein sequence ID" value="ENSLLEP00000040641.1"/>
    <property type="gene ID" value="ENSLLEG00000025864.1"/>
</dbReference>
<dbReference type="PROSITE" id="PS50835">
    <property type="entry name" value="IG_LIKE"/>
    <property type="match status" value="1"/>
</dbReference>
<keyword evidence="5" id="KW-1185">Reference proteome</keyword>
<dbReference type="Proteomes" id="UP000694569">
    <property type="component" value="Unplaced"/>
</dbReference>
<protein>
    <recommendedName>
        <fullName evidence="3">Ig-like domain-containing protein</fullName>
    </recommendedName>
</protein>
<evidence type="ECO:0000256" key="2">
    <source>
        <dbReference type="SAM" id="MobiDB-lite"/>
    </source>
</evidence>
<dbReference type="SMART" id="SM00407">
    <property type="entry name" value="IGc1"/>
    <property type="match status" value="2"/>
</dbReference>
<reference evidence="4" key="2">
    <citation type="submission" date="2025-09" db="UniProtKB">
        <authorList>
            <consortium name="Ensembl"/>
        </authorList>
    </citation>
    <scope>IDENTIFICATION</scope>
</reference>
<dbReference type="InterPro" id="IPR036179">
    <property type="entry name" value="Ig-like_dom_sf"/>
</dbReference>
<dbReference type="Gene3D" id="2.60.40.10">
    <property type="entry name" value="Immunoglobulins"/>
    <property type="match status" value="3"/>
</dbReference>
<dbReference type="FunFam" id="2.60.40.10:FF:001931">
    <property type="entry name" value="Uncharacterized LOC100216153"/>
    <property type="match status" value="1"/>
</dbReference>
<evidence type="ECO:0000313" key="5">
    <source>
        <dbReference type="Proteomes" id="UP000694569"/>
    </source>
</evidence>
<dbReference type="InterPro" id="IPR050380">
    <property type="entry name" value="Immune_Resp_Modulators"/>
</dbReference>
<keyword evidence="1" id="KW-0393">Immunoglobulin domain</keyword>
<proteinExistence type="predicted"/>
<dbReference type="SUPFAM" id="SSF48726">
    <property type="entry name" value="Immunoglobulin"/>
    <property type="match status" value="2"/>
</dbReference>
<evidence type="ECO:0000259" key="3">
    <source>
        <dbReference type="PROSITE" id="PS50835"/>
    </source>
</evidence>
<feature type="region of interest" description="Disordered" evidence="2">
    <location>
        <begin position="347"/>
        <end position="390"/>
    </location>
</feature>
<dbReference type="FunFam" id="2.60.40.10:FF:001774">
    <property type="entry name" value="Uncharacterized LOC100216153"/>
    <property type="match status" value="1"/>
</dbReference>
<evidence type="ECO:0000256" key="1">
    <source>
        <dbReference type="ARBA" id="ARBA00023319"/>
    </source>
</evidence>
<dbReference type="GeneTree" id="ENSGT00940000163371"/>
<dbReference type="PANTHER" id="PTHR23411">
    <property type="entry name" value="TAPASIN"/>
    <property type="match status" value="1"/>
</dbReference>
<organism evidence="4 5">
    <name type="scientific">Leptobrachium leishanense</name>
    <name type="common">Leishan spiny toad</name>
    <dbReference type="NCBI Taxonomy" id="445787"/>
    <lineage>
        <taxon>Eukaryota</taxon>
        <taxon>Metazoa</taxon>
        <taxon>Chordata</taxon>
        <taxon>Craniata</taxon>
        <taxon>Vertebrata</taxon>
        <taxon>Euteleostomi</taxon>
        <taxon>Amphibia</taxon>
        <taxon>Batrachia</taxon>
        <taxon>Anura</taxon>
        <taxon>Pelobatoidea</taxon>
        <taxon>Megophryidae</taxon>
        <taxon>Leptobrachium</taxon>
    </lineage>
</organism>
<dbReference type="InterPro" id="IPR003006">
    <property type="entry name" value="Ig/MHC_CS"/>
</dbReference>
<sequence>MYYLFKRLYYSPGKPQVSGEKPIALSLVDSRDVICSINLKDFNPKDIVITWSCGAGHYQENLETIKDKITENSQQTYDAKSVCRIPGHRFNDPGFKVRVTWRHKSMEEPEWREASAAVLPWRPQMSDISVPRLLHGEEAKLQCKISGYFPVTLTVNWLRREAGKPDLFLVSPSDKYKFPAEDVTRQEDQTFTCTASLIVKVSGKIEHGAEFICQVEHPSLERPLEKRTGELDVVGIPVVDLFLDDRQSGRCLTAHVRCFYPQDIDVKWSYIAAGGKSEEHAKNDIDNRVTNNRDGTFRLTSSCKTTKLNLLAPKTYKVSVTHESLESPIEKMILRHDDDFFSVDEKGEIPLPKSSSRQKKEHLSKSADTGENTGKGFFPAVGFSKERVNT</sequence>
<dbReference type="OrthoDB" id="6370831at2759"/>
<name>A0A8C5QPK4_9ANUR</name>
<dbReference type="Pfam" id="PF07654">
    <property type="entry name" value="C1-set"/>
    <property type="match status" value="2"/>
</dbReference>
<evidence type="ECO:0000313" key="4">
    <source>
        <dbReference type="Ensembl" id="ENSLLEP00000040641.1"/>
    </source>
</evidence>
<dbReference type="InterPro" id="IPR003597">
    <property type="entry name" value="Ig_C1-set"/>
</dbReference>
<reference evidence="4" key="1">
    <citation type="submission" date="2025-08" db="UniProtKB">
        <authorList>
            <consortium name="Ensembl"/>
        </authorList>
    </citation>
    <scope>IDENTIFICATION</scope>
</reference>
<dbReference type="InterPro" id="IPR007110">
    <property type="entry name" value="Ig-like_dom"/>
</dbReference>
<dbReference type="InterPro" id="IPR013783">
    <property type="entry name" value="Ig-like_fold"/>
</dbReference>
<accession>A0A8C5QPK4</accession>